<dbReference type="SMART" id="SM00516">
    <property type="entry name" value="SEC14"/>
    <property type="match status" value="1"/>
</dbReference>
<dbReference type="CDD" id="cd00170">
    <property type="entry name" value="SEC14"/>
    <property type="match status" value="1"/>
</dbReference>
<dbReference type="SUPFAM" id="SSF52087">
    <property type="entry name" value="CRAL/TRIO domain"/>
    <property type="match status" value="1"/>
</dbReference>
<organism evidence="4 5">
    <name type="scientific">Hondaea fermentalgiana</name>
    <dbReference type="NCBI Taxonomy" id="2315210"/>
    <lineage>
        <taxon>Eukaryota</taxon>
        <taxon>Sar</taxon>
        <taxon>Stramenopiles</taxon>
        <taxon>Bigyra</taxon>
        <taxon>Labyrinthulomycetes</taxon>
        <taxon>Thraustochytrida</taxon>
        <taxon>Thraustochytriidae</taxon>
        <taxon>Hondaea</taxon>
    </lineage>
</organism>
<feature type="compositionally biased region" description="Basic and acidic residues" evidence="2">
    <location>
        <begin position="329"/>
        <end position="342"/>
    </location>
</feature>
<evidence type="ECO:0000313" key="5">
    <source>
        <dbReference type="Proteomes" id="UP000241890"/>
    </source>
</evidence>
<feature type="coiled-coil region" evidence="1">
    <location>
        <begin position="446"/>
        <end position="473"/>
    </location>
</feature>
<dbReference type="InterPro" id="IPR036865">
    <property type="entry name" value="CRAL-TRIO_dom_sf"/>
</dbReference>
<dbReference type="EMBL" id="BEYU01000176">
    <property type="protein sequence ID" value="GBG33987.1"/>
    <property type="molecule type" value="Genomic_DNA"/>
</dbReference>
<sequence length="538" mass="60386">MTTLSKTRGTRPRLAALEREIELRGGRTATAQLVQRFTFEPREKLLGRFLYACDGDVSEAAEVLVHDLRWREQVHMDNLMTLSPGEILGCDPALVLKRFPCKEFGTDRTGRPVLYYNARGMNADAVLEATSSKAFILYQVWLRESAVRRASVAQSGGAPYYTAVMDLGGSRLAQANGNFYGLIRLLAEVDQKHFPGLFGQMIIINAPIFFTVVWKVVRKFLSPQTERKITIVPENTRQVYASLSALIEREQIPSDFGGDGDELEWMELPSHALDVFRQESCPASPNHSQGHEVDLEEEEQINKGDDDDDDDNSQNNKLNKIVVAVHLPGEGKEGETKSRIDESESVDEEAKSASGPAAPTGPQDLKNDIFLDPGSCLPPHIASLVYDCSEPARAGLKDELLRTIERVLADKEEFERVALEERARLRRELRDFVRLSHDSVNIRMVKAGLRERVQSLQLQLESARQDCEGHARAVKFARNFLEQEASRREEERAHLASTVAHLRSEVLALHEKTASTLPPHSMKRTQQLVQDRLGELSV</sequence>
<name>A0A2R5GSY6_9STRA</name>
<evidence type="ECO:0000256" key="2">
    <source>
        <dbReference type="SAM" id="MobiDB-lite"/>
    </source>
</evidence>
<feature type="region of interest" description="Disordered" evidence="2">
    <location>
        <begin position="280"/>
        <end position="363"/>
    </location>
</feature>
<dbReference type="Gene3D" id="3.40.525.10">
    <property type="entry name" value="CRAL-TRIO lipid binding domain"/>
    <property type="match status" value="1"/>
</dbReference>
<dbReference type="Pfam" id="PF00650">
    <property type="entry name" value="CRAL_TRIO"/>
    <property type="match status" value="1"/>
</dbReference>
<dbReference type="PROSITE" id="PS50191">
    <property type="entry name" value="CRAL_TRIO"/>
    <property type="match status" value="1"/>
</dbReference>
<dbReference type="SUPFAM" id="SSF46938">
    <property type="entry name" value="CRAL/TRIO N-terminal domain"/>
    <property type="match status" value="1"/>
</dbReference>
<protein>
    <submittedName>
        <fullName evidence="4">Phosphatidylinositol/phosphatidylcholine transfer protein SFH1</fullName>
    </submittedName>
</protein>
<reference evidence="4 5" key="1">
    <citation type="submission" date="2017-12" db="EMBL/GenBank/DDBJ databases">
        <title>Sequencing, de novo assembly and annotation of complete genome of a new Thraustochytrid species, strain FCC1311.</title>
        <authorList>
            <person name="Sedici K."/>
            <person name="Godart F."/>
            <person name="Aiese Cigliano R."/>
            <person name="Sanseverino W."/>
            <person name="Barakat M."/>
            <person name="Ortet P."/>
            <person name="Marechal E."/>
            <person name="Cagnac O."/>
            <person name="Amato A."/>
        </authorList>
    </citation>
    <scope>NUCLEOTIDE SEQUENCE [LARGE SCALE GENOMIC DNA]</scope>
</reference>
<dbReference type="PANTHER" id="PTHR45657">
    <property type="entry name" value="CRAL-TRIO DOMAIN-CONTAINING PROTEIN YKL091C-RELATED"/>
    <property type="match status" value="1"/>
</dbReference>
<dbReference type="InParanoid" id="A0A2R5GSY6"/>
<dbReference type="InterPro" id="IPR001251">
    <property type="entry name" value="CRAL-TRIO_dom"/>
</dbReference>
<feature type="compositionally biased region" description="Acidic residues" evidence="2">
    <location>
        <begin position="294"/>
        <end position="312"/>
    </location>
</feature>
<dbReference type="InterPro" id="IPR051026">
    <property type="entry name" value="PI/PC_transfer"/>
</dbReference>
<proteinExistence type="predicted"/>
<feature type="domain" description="CRAL-TRIO" evidence="3">
    <location>
        <begin position="91"/>
        <end position="264"/>
    </location>
</feature>
<accession>A0A2R5GSY6</accession>
<dbReference type="Proteomes" id="UP000241890">
    <property type="component" value="Unassembled WGS sequence"/>
</dbReference>
<keyword evidence="5" id="KW-1185">Reference proteome</keyword>
<comment type="caution">
    <text evidence="4">The sequence shown here is derived from an EMBL/GenBank/DDBJ whole genome shotgun (WGS) entry which is preliminary data.</text>
</comment>
<dbReference type="AlphaFoldDB" id="A0A2R5GSY6"/>
<dbReference type="OrthoDB" id="203812at2759"/>
<gene>
    <name evidence="4" type="ORF">FCC1311_102102</name>
</gene>
<dbReference type="PANTHER" id="PTHR45657:SF1">
    <property type="entry name" value="CRAL-TRIO DOMAIN-CONTAINING PROTEIN YKL091C-RELATED"/>
    <property type="match status" value="1"/>
</dbReference>
<evidence type="ECO:0000313" key="4">
    <source>
        <dbReference type="EMBL" id="GBG33987.1"/>
    </source>
</evidence>
<evidence type="ECO:0000259" key="3">
    <source>
        <dbReference type="PROSITE" id="PS50191"/>
    </source>
</evidence>
<keyword evidence="1" id="KW-0175">Coiled coil</keyword>
<dbReference type="InterPro" id="IPR036273">
    <property type="entry name" value="CRAL/TRIO_N_dom_sf"/>
</dbReference>
<evidence type="ECO:0000256" key="1">
    <source>
        <dbReference type="SAM" id="Coils"/>
    </source>
</evidence>